<evidence type="ECO:0000313" key="8">
    <source>
        <dbReference type="EMBL" id="KAL0579505.1"/>
    </source>
</evidence>
<dbReference type="InterPro" id="IPR001338">
    <property type="entry name" value="Class_I_Hydrophobin"/>
</dbReference>
<name>A0ABR3FVJ7_9AGAR</name>
<dbReference type="CDD" id="cd23507">
    <property type="entry name" value="hydrophobin_I"/>
    <property type="match status" value="1"/>
</dbReference>
<evidence type="ECO:0000256" key="1">
    <source>
        <dbReference type="ARBA" id="ARBA00004191"/>
    </source>
</evidence>
<keyword evidence="5 7" id="KW-1015">Disulfide bond</keyword>
<evidence type="ECO:0000256" key="6">
    <source>
        <dbReference type="ARBA" id="ARBA00093546"/>
    </source>
</evidence>
<dbReference type="SMART" id="SM00075">
    <property type="entry name" value="HYDRO"/>
    <property type="match status" value="1"/>
</dbReference>
<feature type="signal peptide" evidence="7">
    <location>
        <begin position="1"/>
        <end position="18"/>
    </location>
</feature>
<proteinExistence type="inferred from homology"/>
<feature type="chain" id="PRO_5045013298" description="Hydrophobin" evidence="7">
    <location>
        <begin position="19"/>
        <end position="116"/>
    </location>
</feature>
<evidence type="ECO:0000256" key="7">
    <source>
        <dbReference type="RuleBase" id="RU365009"/>
    </source>
</evidence>
<dbReference type="EMBL" id="JBAHYK010000057">
    <property type="protein sequence ID" value="KAL0579505.1"/>
    <property type="molecule type" value="Genomic_DNA"/>
</dbReference>
<dbReference type="Proteomes" id="UP001465976">
    <property type="component" value="Unassembled WGS sequence"/>
</dbReference>
<comment type="similarity">
    <text evidence="2 7">Belongs to the fungal hydrophobin family.</text>
</comment>
<dbReference type="Pfam" id="PF01185">
    <property type="entry name" value="Hydrophobin"/>
    <property type="match status" value="1"/>
</dbReference>
<protein>
    <recommendedName>
        <fullName evidence="7">Hydrophobin</fullName>
    </recommendedName>
</protein>
<reference evidence="8 9" key="1">
    <citation type="submission" date="2024-02" db="EMBL/GenBank/DDBJ databases">
        <title>A draft genome for the cacao thread blight pathogen Marasmius crinis-equi.</title>
        <authorList>
            <person name="Cohen S.P."/>
            <person name="Baruah I.K."/>
            <person name="Amoako-Attah I."/>
            <person name="Bukari Y."/>
            <person name="Meinhardt L.W."/>
            <person name="Bailey B.A."/>
        </authorList>
    </citation>
    <scope>NUCLEOTIDE SEQUENCE [LARGE SCALE GENOMIC DNA]</scope>
    <source>
        <strain evidence="8 9">GH-76</strain>
    </source>
</reference>
<keyword evidence="7" id="KW-0732">Signal</keyword>
<comment type="subunit">
    <text evidence="6">Self-assembles to form functional amyloid fibrils called rodlets. Self-assembly into fibrillar rodlets occurs spontaneously at hydrophobic:hydrophilic interfaces and the rodlets further associate laterally to form amphipathic monolayers.</text>
</comment>
<keyword evidence="4 7" id="KW-0964">Secreted</keyword>
<evidence type="ECO:0000256" key="4">
    <source>
        <dbReference type="ARBA" id="ARBA00022525"/>
    </source>
</evidence>
<evidence type="ECO:0000256" key="5">
    <source>
        <dbReference type="ARBA" id="ARBA00023157"/>
    </source>
</evidence>
<organism evidence="8 9">
    <name type="scientific">Marasmius crinis-equi</name>
    <dbReference type="NCBI Taxonomy" id="585013"/>
    <lineage>
        <taxon>Eukaryota</taxon>
        <taxon>Fungi</taxon>
        <taxon>Dikarya</taxon>
        <taxon>Basidiomycota</taxon>
        <taxon>Agaricomycotina</taxon>
        <taxon>Agaricomycetes</taxon>
        <taxon>Agaricomycetidae</taxon>
        <taxon>Agaricales</taxon>
        <taxon>Marasmiineae</taxon>
        <taxon>Marasmiaceae</taxon>
        <taxon>Marasmius</taxon>
    </lineage>
</organism>
<gene>
    <name evidence="8" type="ORF">V5O48_002489</name>
</gene>
<keyword evidence="3 7" id="KW-0134">Cell wall</keyword>
<keyword evidence="9" id="KW-1185">Reference proteome</keyword>
<evidence type="ECO:0000256" key="3">
    <source>
        <dbReference type="ARBA" id="ARBA00022512"/>
    </source>
</evidence>
<comment type="subcellular location">
    <subcellularLocation>
        <location evidence="1 7">Secreted</location>
        <location evidence="1 7">Cell wall</location>
    </subcellularLocation>
</comment>
<evidence type="ECO:0000256" key="2">
    <source>
        <dbReference type="ARBA" id="ARBA00010446"/>
    </source>
</evidence>
<evidence type="ECO:0000313" key="9">
    <source>
        <dbReference type="Proteomes" id="UP001465976"/>
    </source>
</evidence>
<sequence length="116" mass="11191">MLFSKLFALSAMTTLAAATAITKRGGGGGGGDSGSSGSCPAVQCCKTVTKASDPAAAGIIGLLGIVINDLNVGVGLNCSPITIIGGGNGACSSTTVYCEDNSHGNLISLGCLPITI</sequence>
<comment type="caution">
    <text evidence="8">The sequence shown here is derived from an EMBL/GenBank/DDBJ whole genome shotgun (WGS) entry which is preliminary data.</text>
</comment>
<accession>A0ABR3FVJ7</accession>